<dbReference type="PANTHER" id="PTHR34535:SF3">
    <property type="entry name" value="HYDROGENASE MATURATION FACTOR HYPA"/>
    <property type="match status" value="1"/>
</dbReference>
<dbReference type="InterPro" id="IPR000688">
    <property type="entry name" value="HypA/HybF"/>
</dbReference>
<evidence type="ECO:0000256" key="4">
    <source>
        <dbReference type="ARBA" id="ARBA00022833"/>
    </source>
</evidence>
<dbReference type="PIRSF" id="PIRSF004761">
    <property type="entry name" value="Hydrgn_mat_HypA"/>
    <property type="match status" value="1"/>
</dbReference>
<keyword evidence="7" id="KW-1185">Reference proteome</keyword>
<accession>A0ABR7ZZ00</accession>
<organism evidence="6 7">
    <name type="scientific">Pseudanabaena mucicola FACHB-723</name>
    <dbReference type="NCBI Taxonomy" id="2692860"/>
    <lineage>
        <taxon>Bacteria</taxon>
        <taxon>Bacillati</taxon>
        <taxon>Cyanobacteriota</taxon>
        <taxon>Cyanophyceae</taxon>
        <taxon>Pseudanabaenales</taxon>
        <taxon>Pseudanabaenaceae</taxon>
        <taxon>Pseudanabaena</taxon>
    </lineage>
</organism>
<evidence type="ECO:0000313" key="7">
    <source>
        <dbReference type="Proteomes" id="UP000642094"/>
    </source>
</evidence>
<comment type="function">
    <text evidence="5">Involved in the maturation of [NiFe] hydrogenases. Required for nickel insertion into the metal center of the hydrogenase.</text>
</comment>
<feature type="binding site" evidence="5">
    <location>
        <position position="76"/>
    </location>
    <ligand>
        <name>Zn(2+)</name>
        <dbReference type="ChEBI" id="CHEBI:29105"/>
    </ligand>
</feature>
<evidence type="ECO:0000256" key="3">
    <source>
        <dbReference type="ARBA" id="ARBA00022723"/>
    </source>
</evidence>
<dbReference type="PANTHER" id="PTHR34535">
    <property type="entry name" value="HYDROGENASE MATURATION FACTOR HYPA"/>
    <property type="match status" value="1"/>
</dbReference>
<dbReference type="InterPro" id="IPR020538">
    <property type="entry name" value="Hydgase_Ni_incorp_HypA/HybF_CS"/>
</dbReference>
<proteinExistence type="inferred from homology"/>
<keyword evidence="2 5" id="KW-0533">Nickel</keyword>
<keyword evidence="3 5" id="KW-0479">Metal-binding</keyword>
<comment type="similarity">
    <text evidence="1 5">Belongs to the HypA/HybF family.</text>
</comment>
<evidence type="ECO:0000256" key="1">
    <source>
        <dbReference type="ARBA" id="ARBA00010748"/>
    </source>
</evidence>
<dbReference type="HAMAP" id="MF_00213">
    <property type="entry name" value="HypA_HybF"/>
    <property type="match status" value="1"/>
</dbReference>
<feature type="binding site" evidence="5">
    <location>
        <position position="89"/>
    </location>
    <ligand>
        <name>Zn(2+)</name>
        <dbReference type="ChEBI" id="CHEBI:29105"/>
    </ligand>
</feature>
<dbReference type="RefSeq" id="WP_190404065.1">
    <property type="nucleotide sequence ID" value="NZ_JACJQB010000032.1"/>
</dbReference>
<evidence type="ECO:0000313" key="6">
    <source>
        <dbReference type="EMBL" id="MBD2189236.1"/>
    </source>
</evidence>
<feature type="binding site" evidence="5">
    <location>
        <position position="73"/>
    </location>
    <ligand>
        <name>Zn(2+)</name>
        <dbReference type="ChEBI" id="CHEBI:29105"/>
    </ligand>
</feature>
<dbReference type="NCBIfam" id="TIGR00100">
    <property type="entry name" value="hypA"/>
    <property type="match status" value="1"/>
</dbReference>
<evidence type="ECO:0000256" key="2">
    <source>
        <dbReference type="ARBA" id="ARBA00022596"/>
    </source>
</evidence>
<dbReference type="PROSITE" id="PS01249">
    <property type="entry name" value="HYPA"/>
    <property type="match status" value="1"/>
</dbReference>
<dbReference type="Gene3D" id="3.30.2320.80">
    <property type="match status" value="1"/>
</dbReference>
<comment type="caution">
    <text evidence="6">The sequence shown here is derived from an EMBL/GenBank/DDBJ whole genome shotgun (WGS) entry which is preliminary data.</text>
</comment>
<dbReference type="Proteomes" id="UP000642094">
    <property type="component" value="Unassembled WGS sequence"/>
</dbReference>
<name>A0ABR7ZZ00_9CYAN</name>
<feature type="binding site" evidence="5">
    <location>
        <position position="2"/>
    </location>
    <ligand>
        <name>Ni(2+)</name>
        <dbReference type="ChEBI" id="CHEBI:49786"/>
    </ligand>
</feature>
<gene>
    <name evidence="5 6" type="primary">hypA</name>
    <name evidence="6" type="ORF">H6F41_13915</name>
</gene>
<dbReference type="Pfam" id="PF01155">
    <property type="entry name" value="HypA"/>
    <property type="match status" value="1"/>
</dbReference>
<sequence length="113" mass="12777">MHEISIIQSMLDIAFDQAQSQGANHIHQLRLRVGILSGVVPEALKFAFDACTKDTIAADAKLEIEWVKAICYCPQCHAEFSPHDWVYVCPRCEQLSHEIRQGRELQLVSLEVS</sequence>
<reference evidence="6 7" key="1">
    <citation type="journal article" date="2020" name="ISME J.">
        <title>Comparative genomics reveals insights into cyanobacterial evolution and habitat adaptation.</title>
        <authorList>
            <person name="Chen M.Y."/>
            <person name="Teng W.K."/>
            <person name="Zhao L."/>
            <person name="Hu C.X."/>
            <person name="Zhou Y.K."/>
            <person name="Han B.P."/>
            <person name="Song L.R."/>
            <person name="Shu W.S."/>
        </authorList>
    </citation>
    <scope>NUCLEOTIDE SEQUENCE [LARGE SCALE GENOMIC DNA]</scope>
    <source>
        <strain evidence="6 7">FACHB-723</strain>
    </source>
</reference>
<keyword evidence="4 5" id="KW-0862">Zinc</keyword>
<feature type="binding site" evidence="5">
    <location>
        <position position="92"/>
    </location>
    <ligand>
        <name>Zn(2+)</name>
        <dbReference type="ChEBI" id="CHEBI:29105"/>
    </ligand>
</feature>
<dbReference type="EMBL" id="JACJQB010000032">
    <property type="protein sequence ID" value="MBD2189236.1"/>
    <property type="molecule type" value="Genomic_DNA"/>
</dbReference>
<evidence type="ECO:0000256" key="5">
    <source>
        <dbReference type="HAMAP-Rule" id="MF_00213"/>
    </source>
</evidence>
<protein>
    <recommendedName>
        <fullName evidence="5">Hydrogenase maturation factor HypA</fullName>
    </recommendedName>
</protein>